<organism evidence="2 3">
    <name type="scientific">Falsarthrobacter nasiphocae</name>
    <dbReference type="NCBI Taxonomy" id="189863"/>
    <lineage>
        <taxon>Bacteria</taxon>
        <taxon>Bacillati</taxon>
        <taxon>Actinomycetota</taxon>
        <taxon>Actinomycetes</taxon>
        <taxon>Micrococcales</taxon>
        <taxon>Micrococcaceae</taxon>
        <taxon>Falsarthrobacter</taxon>
    </lineage>
</organism>
<dbReference type="AlphaFoldDB" id="A0AAE3YFD2"/>
<reference evidence="2" key="1">
    <citation type="submission" date="2023-07" db="EMBL/GenBank/DDBJ databases">
        <title>Sequencing the genomes of 1000 actinobacteria strains.</title>
        <authorList>
            <person name="Klenk H.-P."/>
        </authorList>
    </citation>
    <scope>NUCLEOTIDE SEQUENCE</scope>
    <source>
        <strain evidence="2">DSM 13988</strain>
    </source>
</reference>
<dbReference type="Proteomes" id="UP001247307">
    <property type="component" value="Unassembled WGS sequence"/>
</dbReference>
<dbReference type="RefSeq" id="WP_309848684.1">
    <property type="nucleotide sequence ID" value="NZ_BAAAIU010000004.1"/>
</dbReference>
<gene>
    <name evidence="2" type="ORF">J2S35_000132</name>
</gene>
<name>A0AAE3YFD2_9MICC</name>
<dbReference type="EMBL" id="JAVDUI010000001">
    <property type="protein sequence ID" value="MDR6891192.1"/>
    <property type="molecule type" value="Genomic_DNA"/>
</dbReference>
<sequence>MAPAQEPRYFGGDALEVDTPDGPVSFSTSEAPEIVATIERYRRGSR</sequence>
<feature type="region of interest" description="Disordered" evidence="1">
    <location>
        <begin position="1"/>
        <end position="27"/>
    </location>
</feature>
<evidence type="ECO:0000313" key="2">
    <source>
        <dbReference type="EMBL" id="MDR6891192.1"/>
    </source>
</evidence>
<accession>A0AAE3YFD2</accession>
<keyword evidence="3" id="KW-1185">Reference proteome</keyword>
<evidence type="ECO:0000313" key="3">
    <source>
        <dbReference type="Proteomes" id="UP001247307"/>
    </source>
</evidence>
<protein>
    <submittedName>
        <fullName evidence="2">Uncharacterized protein</fullName>
    </submittedName>
</protein>
<evidence type="ECO:0000256" key="1">
    <source>
        <dbReference type="SAM" id="MobiDB-lite"/>
    </source>
</evidence>
<comment type="caution">
    <text evidence="2">The sequence shown here is derived from an EMBL/GenBank/DDBJ whole genome shotgun (WGS) entry which is preliminary data.</text>
</comment>
<proteinExistence type="predicted"/>